<feature type="transmembrane region" description="Helical" evidence="1">
    <location>
        <begin position="38"/>
        <end position="71"/>
    </location>
</feature>
<keyword evidence="3" id="KW-1185">Reference proteome</keyword>
<dbReference type="EMBL" id="DF968181">
    <property type="protein sequence ID" value="GAP40728.1"/>
    <property type="molecule type" value="Genomic_DNA"/>
</dbReference>
<feature type="transmembrane region" description="Helical" evidence="1">
    <location>
        <begin position="157"/>
        <end position="177"/>
    </location>
</feature>
<protein>
    <submittedName>
        <fullName evidence="2">Uncharacterized protein</fullName>
    </submittedName>
</protein>
<dbReference type="Proteomes" id="UP000053370">
    <property type="component" value="Unassembled WGS sequence"/>
</dbReference>
<reference evidence="2" key="1">
    <citation type="journal article" date="2015" name="Genome Announc.">
        <title>Draft Genome Sequence of Anaerolineae Strain TC1, a Novel Isolate from a Methanogenic Wastewater Treatment System.</title>
        <authorList>
            <person name="Matsuura N."/>
            <person name="Tourlousse D.M."/>
            <person name="Sun L."/>
            <person name="Toyonaga M."/>
            <person name="Kuroda K."/>
            <person name="Ohashi A."/>
            <person name="Cruz R."/>
            <person name="Yamaguchi T."/>
            <person name="Sekiguchi Y."/>
        </authorList>
    </citation>
    <scope>NUCLEOTIDE SEQUENCE [LARGE SCALE GENOMIC DNA]</scope>
    <source>
        <strain evidence="2">TC1</strain>
    </source>
</reference>
<name>A0A0S7BVY5_9CHLR</name>
<gene>
    <name evidence="2" type="ORF">ATC1_13707</name>
</gene>
<evidence type="ECO:0000313" key="2">
    <source>
        <dbReference type="EMBL" id="GAP40728.1"/>
    </source>
</evidence>
<dbReference type="AlphaFoldDB" id="A0A0S7BVY5"/>
<keyword evidence="1" id="KW-0812">Transmembrane</keyword>
<feature type="transmembrane region" description="Helical" evidence="1">
    <location>
        <begin position="91"/>
        <end position="110"/>
    </location>
</feature>
<keyword evidence="1" id="KW-0472">Membrane</keyword>
<accession>A0A0S7BVY5</accession>
<evidence type="ECO:0000256" key="1">
    <source>
        <dbReference type="SAM" id="Phobius"/>
    </source>
</evidence>
<sequence length="193" mass="22229">MTPKKSLEEILTPADQTGIPGLIKDSGGRFQHISKIKLILLDFLILLATTGRYIWIIGEIFFVLLCAAFSVKLVTGSNFRNFSFYIPPSSAWAAALTLVPLGIFFAVNAIEDLQREIRLTKAYLKWHRCKWKDEEVIFSKDDDNEPIGKKDPRLEKISTKAIQSFGIFFLITLFLMFRDAGWHLPWLEWGWFQ</sequence>
<proteinExistence type="predicted"/>
<organism evidence="2">
    <name type="scientific">Flexilinea flocculi</name>
    <dbReference type="NCBI Taxonomy" id="1678840"/>
    <lineage>
        <taxon>Bacteria</taxon>
        <taxon>Bacillati</taxon>
        <taxon>Chloroflexota</taxon>
        <taxon>Anaerolineae</taxon>
        <taxon>Anaerolineales</taxon>
        <taxon>Anaerolineaceae</taxon>
        <taxon>Flexilinea</taxon>
    </lineage>
</organism>
<keyword evidence="1" id="KW-1133">Transmembrane helix</keyword>
<dbReference type="RefSeq" id="WP_062280487.1">
    <property type="nucleotide sequence ID" value="NZ_DF968181.1"/>
</dbReference>
<dbReference type="STRING" id="1678840.ATC1_13707"/>
<evidence type="ECO:0000313" key="3">
    <source>
        <dbReference type="Proteomes" id="UP000053370"/>
    </source>
</evidence>